<dbReference type="GO" id="GO:0070967">
    <property type="term" value="F:coenzyme F420 binding"/>
    <property type="evidence" value="ECO:0007669"/>
    <property type="project" value="TreeGrafter"/>
</dbReference>
<dbReference type="AlphaFoldDB" id="A0A841ALR8"/>
<proteinExistence type="inferred from homology"/>
<dbReference type="EMBL" id="JACHMJ010000001">
    <property type="protein sequence ID" value="MBB5842415.1"/>
    <property type="molecule type" value="Genomic_DNA"/>
</dbReference>
<dbReference type="Pfam" id="PF04075">
    <property type="entry name" value="F420H2_quin_red"/>
    <property type="match status" value="1"/>
</dbReference>
<evidence type="ECO:0000313" key="4">
    <source>
        <dbReference type="Proteomes" id="UP000536685"/>
    </source>
</evidence>
<comment type="catalytic activity">
    <reaction evidence="2">
        <text>oxidized coenzyme F420-(gamma-L-Glu)(n) + a quinol + H(+) = reduced coenzyme F420-(gamma-L-Glu)(n) + a quinone</text>
        <dbReference type="Rhea" id="RHEA:39663"/>
        <dbReference type="Rhea" id="RHEA-COMP:12939"/>
        <dbReference type="Rhea" id="RHEA-COMP:14378"/>
        <dbReference type="ChEBI" id="CHEBI:15378"/>
        <dbReference type="ChEBI" id="CHEBI:24646"/>
        <dbReference type="ChEBI" id="CHEBI:132124"/>
        <dbReference type="ChEBI" id="CHEBI:133980"/>
        <dbReference type="ChEBI" id="CHEBI:139511"/>
    </reaction>
</comment>
<dbReference type="PANTHER" id="PTHR39428:SF1">
    <property type="entry name" value="F420H(2)-DEPENDENT QUINONE REDUCTASE RV1261C"/>
    <property type="match status" value="1"/>
</dbReference>
<dbReference type="RefSeq" id="WP_184233736.1">
    <property type="nucleotide sequence ID" value="NZ_JACHMJ010000001.1"/>
</dbReference>
<dbReference type="Gene3D" id="2.30.110.10">
    <property type="entry name" value="Electron Transport, Fmn-binding Protein, Chain A"/>
    <property type="match status" value="1"/>
</dbReference>
<reference evidence="3 4" key="1">
    <citation type="submission" date="2020-08" db="EMBL/GenBank/DDBJ databases">
        <title>Sequencing the genomes of 1000 actinobacteria strains.</title>
        <authorList>
            <person name="Klenk H.-P."/>
        </authorList>
    </citation>
    <scope>NUCLEOTIDE SEQUENCE [LARGE SCALE GENOMIC DNA]</scope>
    <source>
        <strain evidence="3 4">DSM 105784</strain>
    </source>
</reference>
<evidence type="ECO:0000256" key="2">
    <source>
        <dbReference type="ARBA" id="ARBA00049106"/>
    </source>
</evidence>
<gene>
    <name evidence="3" type="ORF">HD599_000738</name>
</gene>
<comment type="caution">
    <text evidence="3">The sequence shown here is derived from an EMBL/GenBank/DDBJ whole genome shotgun (WGS) entry which is preliminary data.</text>
</comment>
<comment type="similarity">
    <text evidence="1">Belongs to the F420H(2)-dependent quinone reductase family.</text>
</comment>
<keyword evidence="4" id="KW-1185">Reference proteome</keyword>
<dbReference type="InterPro" id="IPR012349">
    <property type="entry name" value="Split_barrel_FMN-bd"/>
</dbReference>
<dbReference type="Proteomes" id="UP000536685">
    <property type="component" value="Unassembled WGS sequence"/>
</dbReference>
<accession>A0A841ALR8</accession>
<organism evidence="3 4">
    <name type="scientific">Conyzicola lurida</name>
    <dbReference type="NCBI Taxonomy" id="1172621"/>
    <lineage>
        <taxon>Bacteria</taxon>
        <taxon>Bacillati</taxon>
        <taxon>Actinomycetota</taxon>
        <taxon>Actinomycetes</taxon>
        <taxon>Micrococcales</taxon>
        <taxon>Microbacteriaceae</taxon>
        <taxon>Conyzicola</taxon>
    </lineage>
</organism>
<dbReference type="NCBIfam" id="TIGR00026">
    <property type="entry name" value="hi_GC_TIGR00026"/>
    <property type="match status" value="1"/>
</dbReference>
<dbReference type="GO" id="GO:0005886">
    <property type="term" value="C:plasma membrane"/>
    <property type="evidence" value="ECO:0007669"/>
    <property type="project" value="TreeGrafter"/>
</dbReference>
<dbReference type="PANTHER" id="PTHR39428">
    <property type="entry name" value="F420H(2)-DEPENDENT QUINONE REDUCTASE RV1261C"/>
    <property type="match status" value="1"/>
</dbReference>
<evidence type="ECO:0000313" key="3">
    <source>
        <dbReference type="EMBL" id="MBB5842415.1"/>
    </source>
</evidence>
<name>A0A841ALR8_9MICO</name>
<dbReference type="GO" id="GO:0016491">
    <property type="term" value="F:oxidoreductase activity"/>
    <property type="evidence" value="ECO:0007669"/>
    <property type="project" value="InterPro"/>
</dbReference>
<dbReference type="InterPro" id="IPR004378">
    <property type="entry name" value="F420H2_quin_Rdtase"/>
</dbReference>
<evidence type="ECO:0000256" key="1">
    <source>
        <dbReference type="ARBA" id="ARBA00008710"/>
    </source>
</evidence>
<sequence>MTSFNDQIIAEFRQNNGVVTANGFGDALILVHHRGAKSGAERVAPLMAIPDGDGWLVAASAAGAPKHPAWFHNLVAGPSTVVESPGAGAVETVPVAASVLEGDERDAAWAKFTSRSPGFAAYEQRAGDRTIPVLLLTRR</sequence>
<protein>
    <submittedName>
        <fullName evidence="3">Deazaflavin-dependent oxidoreductase (Nitroreductase family)</fullName>
    </submittedName>
</protein>